<reference evidence="8" key="1">
    <citation type="submission" date="2022-11" db="EMBL/GenBank/DDBJ databases">
        <authorList>
            <person name="Petersen C."/>
        </authorList>
    </citation>
    <scope>NUCLEOTIDE SEQUENCE</scope>
    <source>
        <strain evidence="8">IBT 23319</strain>
    </source>
</reference>
<feature type="region of interest" description="Disordered" evidence="5">
    <location>
        <begin position="72"/>
        <end position="121"/>
    </location>
</feature>
<proteinExistence type="predicted"/>
<evidence type="ECO:0000256" key="5">
    <source>
        <dbReference type="SAM" id="MobiDB-lite"/>
    </source>
</evidence>
<feature type="compositionally biased region" description="Acidic residues" evidence="5">
    <location>
        <begin position="577"/>
        <end position="589"/>
    </location>
</feature>
<dbReference type="PANTHER" id="PTHR13230:SF5">
    <property type="entry name" value="GENERAL TRANSCRIPTION FACTOR 3C POLYPEPTIDE 5"/>
    <property type="match status" value="1"/>
</dbReference>
<name>A0A9W9NLD6_PENCI</name>
<feature type="compositionally biased region" description="Polar residues" evidence="5">
    <location>
        <begin position="76"/>
        <end position="86"/>
    </location>
</feature>
<feature type="domain" description="Transcription factor IIIC subunit 5 HTH" evidence="6">
    <location>
        <begin position="198"/>
        <end position="349"/>
    </location>
</feature>
<accession>A0A9W9NLD6</accession>
<evidence type="ECO:0000259" key="7">
    <source>
        <dbReference type="Pfam" id="PF17682"/>
    </source>
</evidence>
<dbReference type="EMBL" id="JAPQKT010000009">
    <property type="protein sequence ID" value="KAJ5222085.1"/>
    <property type="molecule type" value="Genomic_DNA"/>
</dbReference>
<reference evidence="8" key="2">
    <citation type="journal article" date="2023" name="IMA Fungus">
        <title>Comparative genomic study of the Penicillium genus elucidates a diverse pangenome and 15 lateral gene transfer events.</title>
        <authorList>
            <person name="Petersen C."/>
            <person name="Sorensen T."/>
            <person name="Nielsen M.R."/>
            <person name="Sondergaard T.E."/>
            <person name="Sorensen J.L."/>
            <person name="Fitzpatrick D.A."/>
            <person name="Frisvad J.C."/>
            <person name="Nielsen K.L."/>
        </authorList>
    </citation>
    <scope>NUCLEOTIDE SEQUENCE</scope>
    <source>
        <strain evidence="8">IBT 23319</strain>
    </source>
</reference>
<evidence type="ECO:0000256" key="3">
    <source>
        <dbReference type="ARBA" id="ARBA00023163"/>
    </source>
</evidence>
<evidence type="ECO:0000313" key="8">
    <source>
        <dbReference type="EMBL" id="KAJ5222085.1"/>
    </source>
</evidence>
<keyword evidence="9" id="KW-1185">Reference proteome</keyword>
<dbReference type="GO" id="GO:0001002">
    <property type="term" value="F:RNA polymerase III type 1 promoter sequence-specific DNA binding"/>
    <property type="evidence" value="ECO:0007669"/>
    <property type="project" value="TreeGrafter"/>
</dbReference>
<evidence type="ECO:0000259" key="6">
    <source>
        <dbReference type="Pfam" id="PF09734"/>
    </source>
</evidence>
<dbReference type="PANTHER" id="PTHR13230">
    <property type="entry name" value="GENERAL TRANSCRIPTION FACTOR IIIC, POLYPEPTIDE 5"/>
    <property type="match status" value="1"/>
</dbReference>
<keyword evidence="3" id="KW-0804">Transcription</keyword>
<feature type="compositionally biased region" description="Acidic residues" evidence="5">
    <location>
        <begin position="540"/>
        <end position="556"/>
    </location>
</feature>
<feature type="region of interest" description="Disordered" evidence="5">
    <location>
        <begin position="354"/>
        <end position="375"/>
    </location>
</feature>
<dbReference type="Pfam" id="PF17682">
    <property type="entry name" value="Tau95_N"/>
    <property type="match status" value="1"/>
</dbReference>
<evidence type="ECO:0000256" key="2">
    <source>
        <dbReference type="ARBA" id="ARBA00023125"/>
    </source>
</evidence>
<dbReference type="Gene3D" id="3.30.200.160">
    <property type="entry name" value="TFIIIC, subcomplex tauA, subunit Sfc1, barrel domain"/>
    <property type="match status" value="1"/>
</dbReference>
<dbReference type="GO" id="GO:0001003">
    <property type="term" value="F:RNA polymerase III type 2 promoter sequence-specific DNA binding"/>
    <property type="evidence" value="ECO:0007669"/>
    <property type="project" value="TreeGrafter"/>
</dbReference>
<dbReference type="AlphaFoldDB" id="A0A9W9NLD6"/>
<protein>
    <submittedName>
        <fullName evidence="8">Transcription factor IIIC subunit 5</fullName>
    </submittedName>
</protein>
<dbReference type="InterPro" id="IPR040454">
    <property type="entry name" value="TF_IIIC_Tfc1/Sfc1"/>
</dbReference>
<dbReference type="InterPro" id="IPR019136">
    <property type="entry name" value="TF_IIIC_su-5_HTH"/>
</dbReference>
<gene>
    <name evidence="8" type="ORF">N7469_010972</name>
</gene>
<dbReference type="InterPro" id="IPR041499">
    <property type="entry name" value="Tfc1/Sfc1_N"/>
</dbReference>
<dbReference type="GO" id="GO:0000127">
    <property type="term" value="C:transcription factor TFIIIC complex"/>
    <property type="evidence" value="ECO:0007669"/>
    <property type="project" value="InterPro"/>
</dbReference>
<keyword evidence="2" id="KW-0238">DNA-binding</keyword>
<feature type="domain" description="Transcription factor IIIC subunit Tfc1/Sfc1 triple barrel" evidence="7">
    <location>
        <begin position="21"/>
        <end position="159"/>
    </location>
</feature>
<dbReference type="InterPro" id="IPR042536">
    <property type="entry name" value="TFIIIC_tauA_Sfc1"/>
</dbReference>
<evidence type="ECO:0000256" key="4">
    <source>
        <dbReference type="ARBA" id="ARBA00023242"/>
    </source>
</evidence>
<dbReference type="OrthoDB" id="5598268at2759"/>
<keyword evidence="4" id="KW-0539">Nucleus</keyword>
<evidence type="ECO:0000313" key="9">
    <source>
        <dbReference type="Proteomes" id="UP001147733"/>
    </source>
</evidence>
<dbReference type="GO" id="GO:0005634">
    <property type="term" value="C:nucleus"/>
    <property type="evidence" value="ECO:0007669"/>
    <property type="project" value="UniProtKB-SubCell"/>
</dbReference>
<dbReference type="GO" id="GO:0006384">
    <property type="term" value="P:transcription initiation at RNA polymerase III promoter"/>
    <property type="evidence" value="ECO:0007669"/>
    <property type="project" value="InterPro"/>
</dbReference>
<feature type="region of interest" description="Disordered" evidence="5">
    <location>
        <begin position="506"/>
        <end position="589"/>
    </location>
</feature>
<dbReference type="Proteomes" id="UP001147733">
    <property type="component" value="Unassembled WGS sequence"/>
</dbReference>
<dbReference type="Pfam" id="PF09734">
    <property type="entry name" value="Tau95"/>
    <property type="match status" value="1"/>
</dbReference>
<dbReference type="GeneID" id="81389044"/>
<sequence>METHRDSRTAPFHAVPPRRLVSVEHPAVVRNLNRAMDTLQGNAGIEKILNPQPKMADAPAQLLLRPEDALSRPVKSMSNPSNNVLLQVTVPKRTGRKRKRGSNEPFQDGHAEPTESVPRPTAKDLLRSLRDNELKYDIKPVGRVERTHVFRGMPDFVYSTMNSPFANKFRENILPYDLEKLKNFDIDMAKGALRNTDIIPPPSFSHGDVPFTYYYRQNPTVKHAVGQSGDITTINTQQPSKIRTFLVPYDISEVPSKPQESLPPVEKLDAALRNTVEAIKLLFEQQPAWTRRALRNHLTTDEQRTNLRWAVPYVGYIFRSGPWRDAIIKLGVDPRSSPEFRHYQTFMFRLLPREPDTARDGGRRHNISRTDIDEDPNSHVFTGSLPLPLDGKIWMVRDIADPMIKSVLYKEDNKSANGEVFLRETCDTVSDGWFGNGALAKAKTIMRAKISALIENRQPDEGEFERILEFPDHAENEADLVNFMFDSSSSTKRDDMLATEVRAAIKGSPVWRDKHDKEKQTESKGKKKGKGKGKEKVEMEMEEVQQEQSEGEEEEMERVQMLEEQVAAAIAAREAGESVEDEENDQVGE</sequence>
<comment type="caution">
    <text evidence="8">The sequence shown here is derived from an EMBL/GenBank/DDBJ whole genome shotgun (WGS) entry which is preliminary data.</text>
</comment>
<organism evidence="8 9">
    <name type="scientific">Penicillium citrinum</name>
    <dbReference type="NCBI Taxonomy" id="5077"/>
    <lineage>
        <taxon>Eukaryota</taxon>
        <taxon>Fungi</taxon>
        <taxon>Dikarya</taxon>
        <taxon>Ascomycota</taxon>
        <taxon>Pezizomycotina</taxon>
        <taxon>Eurotiomycetes</taxon>
        <taxon>Eurotiomycetidae</taxon>
        <taxon>Eurotiales</taxon>
        <taxon>Aspergillaceae</taxon>
        <taxon>Penicillium</taxon>
    </lineage>
</organism>
<dbReference type="RefSeq" id="XP_056497008.1">
    <property type="nucleotide sequence ID" value="XM_056649877.1"/>
</dbReference>
<feature type="compositionally biased region" description="Basic and acidic residues" evidence="5">
    <location>
        <begin position="511"/>
        <end position="524"/>
    </location>
</feature>
<feature type="compositionally biased region" description="Basic and acidic residues" evidence="5">
    <location>
        <begin position="354"/>
        <end position="371"/>
    </location>
</feature>
<comment type="subcellular location">
    <subcellularLocation>
        <location evidence="1">Nucleus</location>
    </subcellularLocation>
</comment>
<feature type="compositionally biased region" description="Low complexity" evidence="5">
    <location>
        <begin position="562"/>
        <end position="573"/>
    </location>
</feature>
<evidence type="ECO:0000256" key="1">
    <source>
        <dbReference type="ARBA" id="ARBA00004123"/>
    </source>
</evidence>